<dbReference type="InterPro" id="IPR027417">
    <property type="entry name" value="P-loop_NTPase"/>
</dbReference>
<dbReference type="Pfam" id="PF14214">
    <property type="entry name" value="Helitron_like_N"/>
    <property type="match status" value="1"/>
</dbReference>
<accession>A0ABM0MLH9</accession>
<dbReference type="InterPro" id="IPR025476">
    <property type="entry name" value="Helitron_helicase-like"/>
</dbReference>
<dbReference type="Pfam" id="PF20209">
    <property type="entry name" value="DUF6570"/>
    <property type="match status" value="1"/>
</dbReference>
<dbReference type="Gene3D" id="3.40.50.300">
    <property type="entry name" value="P-loop containing nucleotide triphosphate hydrolases"/>
    <property type="match status" value="2"/>
</dbReference>
<dbReference type="Proteomes" id="UP000694865">
    <property type="component" value="Unplaced"/>
</dbReference>
<evidence type="ECO:0000259" key="3">
    <source>
        <dbReference type="SMART" id="SM00382"/>
    </source>
</evidence>
<organism evidence="4 5">
    <name type="scientific">Saccoglossus kowalevskii</name>
    <name type="common">Acorn worm</name>
    <dbReference type="NCBI Taxonomy" id="10224"/>
    <lineage>
        <taxon>Eukaryota</taxon>
        <taxon>Metazoa</taxon>
        <taxon>Hemichordata</taxon>
        <taxon>Enteropneusta</taxon>
        <taxon>Harrimaniidae</taxon>
        <taxon>Saccoglossus</taxon>
    </lineage>
</organism>
<evidence type="ECO:0000313" key="4">
    <source>
        <dbReference type="Proteomes" id="UP000694865"/>
    </source>
</evidence>
<comment type="similarity">
    <text evidence="1">Belongs to the helicase family.</text>
</comment>
<evidence type="ECO:0000313" key="5">
    <source>
        <dbReference type="RefSeq" id="XP_006820870.1"/>
    </source>
</evidence>
<dbReference type="Gene3D" id="3.60.10.10">
    <property type="entry name" value="Endonuclease/exonuclease/phosphatase"/>
    <property type="match status" value="1"/>
</dbReference>
<keyword evidence="1" id="KW-0234">DNA repair</keyword>
<dbReference type="Pfam" id="PF05970">
    <property type="entry name" value="PIF1"/>
    <property type="match status" value="1"/>
</dbReference>
<name>A0ABM0MLH9_SACKO</name>
<dbReference type="RefSeq" id="XP_006820870.1">
    <property type="nucleotide sequence ID" value="XM_006820807.1"/>
</dbReference>
<keyword evidence="1" id="KW-0378">Hydrolase</keyword>
<keyword evidence="1" id="KW-0227">DNA damage</keyword>
<keyword evidence="1" id="KW-0547">Nucleotide-binding</keyword>
<dbReference type="GeneID" id="100373785"/>
<dbReference type="CDD" id="cd18809">
    <property type="entry name" value="SF1_C_RecD"/>
    <property type="match status" value="1"/>
</dbReference>
<dbReference type="SMART" id="SM00382">
    <property type="entry name" value="AAA"/>
    <property type="match status" value="1"/>
</dbReference>
<comment type="catalytic activity">
    <reaction evidence="1">
        <text>ATP + H2O = ADP + phosphate + H(+)</text>
        <dbReference type="Rhea" id="RHEA:13065"/>
        <dbReference type="ChEBI" id="CHEBI:15377"/>
        <dbReference type="ChEBI" id="CHEBI:15378"/>
        <dbReference type="ChEBI" id="CHEBI:30616"/>
        <dbReference type="ChEBI" id="CHEBI:43474"/>
        <dbReference type="ChEBI" id="CHEBI:456216"/>
        <dbReference type="EC" id="5.6.2.3"/>
    </reaction>
</comment>
<dbReference type="EC" id="5.6.2.3" evidence="1"/>
<keyword evidence="1" id="KW-0233">DNA recombination</keyword>
<evidence type="ECO:0000256" key="1">
    <source>
        <dbReference type="RuleBase" id="RU363044"/>
    </source>
</evidence>
<dbReference type="Pfam" id="PF21530">
    <property type="entry name" value="Pif1_2B_dom"/>
    <property type="match status" value="1"/>
</dbReference>
<dbReference type="Pfam" id="PF03372">
    <property type="entry name" value="Exo_endo_phos"/>
    <property type="match status" value="1"/>
</dbReference>
<gene>
    <name evidence="5" type="primary">LOC100373785</name>
</gene>
<comment type="cofactor">
    <cofactor evidence="1">
        <name>Mg(2+)</name>
        <dbReference type="ChEBI" id="CHEBI:18420"/>
    </cofactor>
</comment>
<proteinExistence type="inferred from homology"/>
<feature type="domain" description="AAA+ ATPase" evidence="3">
    <location>
        <begin position="1001"/>
        <end position="1155"/>
    </location>
</feature>
<keyword evidence="4" id="KW-1185">Reference proteome</keyword>
<reference evidence="5" key="1">
    <citation type="submission" date="2025-08" db="UniProtKB">
        <authorList>
            <consortium name="RefSeq"/>
        </authorList>
    </citation>
    <scope>IDENTIFICATION</scope>
    <source>
        <tissue evidence="5">Testes</tissue>
    </source>
</reference>
<dbReference type="InterPro" id="IPR005135">
    <property type="entry name" value="Endo/exonuclease/phosphatase"/>
</dbReference>
<dbReference type="InterPro" id="IPR003593">
    <property type="entry name" value="AAA+_ATPase"/>
</dbReference>
<dbReference type="InterPro" id="IPR051055">
    <property type="entry name" value="PIF1_helicase"/>
</dbReference>
<dbReference type="PANTHER" id="PTHR47642:SF3">
    <property type="entry name" value="ATP-DEPENDENT DNA HELICASE"/>
    <property type="match status" value="1"/>
</dbReference>
<protein>
    <recommendedName>
        <fullName evidence="1">ATP-dependent DNA helicase</fullName>
        <ecNumber evidence="1">5.6.2.3</ecNumber>
    </recommendedName>
</protein>
<feature type="compositionally biased region" description="Basic and acidic residues" evidence="2">
    <location>
        <begin position="155"/>
        <end position="164"/>
    </location>
</feature>
<dbReference type="InterPro" id="IPR049163">
    <property type="entry name" value="Pif1-like_2B_dom"/>
</dbReference>
<dbReference type="InterPro" id="IPR010285">
    <property type="entry name" value="DNA_helicase_pif1-like_DEAD"/>
</dbReference>
<dbReference type="SUPFAM" id="SSF52540">
    <property type="entry name" value="P-loop containing nucleoside triphosphate hydrolases"/>
    <property type="match status" value="2"/>
</dbReference>
<feature type="region of interest" description="Disordered" evidence="2">
    <location>
        <begin position="143"/>
        <end position="164"/>
    </location>
</feature>
<dbReference type="InterPro" id="IPR046700">
    <property type="entry name" value="DUF6570"/>
</dbReference>
<dbReference type="PANTHER" id="PTHR47642">
    <property type="entry name" value="ATP-DEPENDENT DNA HELICASE"/>
    <property type="match status" value="1"/>
</dbReference>
<dbReference type="InterPro" id="IPR036691">
    <property type="entry name" value="Endo/exonu/phosph_ase_sf"/>
</dbReference>
<keyword evidence="1" id="KW-0347">Helicase</keyword>
<evidence type="ECO:0000256" key="2">
    <source>
        <dbReference type="SAM" id="MobiDB-lite"/>
    </source>
</evidence>
<sequence>MPAEAVANNLHLNPIPEELCCLNSLEQHLICLHIPFMKMLALPKGGQNGVHGPVVCVPSSIDKAISVLPRCEVDDQMIRVKLKRKLSYKGHYQYQFVNDSHIKTALEYLHVNNKWYNNVRFNETWTNPLARIDEEVEEVCDADDSLSPLANSNSESHDNEDHEKERHGMFHDTCLQPVDIAQEVLDQHFDNIACVAPAEGNSPVKMLEDEGNEAKSFPVLYPSGSPTFHDKREERITLARYLHGRLMNADGRFARNTDFIFYAQYLSEVQQVISNVSIALRKGSGKACDKSVTASTLIDTQSLKKLLEYDEGYKFMKPIRGTPPFWQSAQKDLFAMIRQLGIPTWFCSFSSADMRWPEMIESILREEGDSRFAEDLDWSEKCALLKKNPVTAARMFDRRFHCFLKKIILSPAEPIGKIKDYFHRVEFQQRGSPHTHCLFWVEDAPTIDKDPDEQVTEFVDKYVTCEIPSQEHDEELYEIVNSVQKHSTRHSKSCRKQGTECRFNFPRPPSKGTFISRANGLNGSEDNDKDNIESEDVDDIDIESDEHDAAPLPKEMTNAEAKSILTKIWNALLHSEIEFYTVDDLFNNIGISQDVFERAYSKLTKKTSVVLQRQPNAVWVNQYNKDLLQCWNANIDIQFIVDAYSCIVYIISYISKAEREMGLLLDHAQREASNEGNVDAQLAMKKLGGVYLHNRELGAQEAVYRVCNLKLKEGSRKVHFIPTGENPIKMSLPLEVLQKKCKGGNLSKDDIWMTSMVDRYKNRPKDLYFDILCLASFVSEYRILSTSEASKKGKNAVPLENGLGYVMKRSRTEPAVVRYPRFSVSKHPEKHYQSILQLFLPYRADFQLKPRTFESFEEFYENGAVKVGVNKVETVKAIVNRNRALFEKEADAIEEAEKIMEKHPSLEDAWAQIHSESELQRLECKENAPPDSLSENGDIDDSIPDLLPKSENGSSSDVYLHCGISRDDANILMRSLNYQQLDIFYTVREWCLNTVNGESIDPFYMFLTGGAGTGKSHLVKAIYYEASRILARALPNPDDISVLLTAPTGVAAFNINAGTIHSTFSIAIDAKLPYQPLGEEKMNTLRSKMASLKILIIDEISMVDKKLLGYVHGRLRQIKQTRDYSPFGGVSVIAVGDFYQLAPVKGKALYVNSEGVDLWNDYFSIAELTDVVRQQNLEFVATLNNIRTRTRVEELEPESVKMLQDCETGEDSDGIHIFATNKQVDECNVTKLHFKCNDPVCIEAEDFGRNPKTKKMEKQDVQFAKVYNTNLPKSITLAIGARVMLIKNVDVSDGLVNGVFGTVAHICLTPGENFPSGIYVVFDNEKIGNNVRKQSEEFSLLPKNSTLIKPQEDRVNNGGGIRRQFPLKLAYACTVHKVQGITVEKAVVTLDKMFAGGQAYVALSRVKTVDGLIIRGFKESVIYCNDKIKDAVSTMPKFITLSEKKSNIDSSYTIMLHNIEGIYAHIEDLKHNKFLNADFICLTETWLSNTDTLDILQLHDYNFQHKSRSLSYNNFNENTADLAQQAHGGVCVYSRTENTVEFLNLPVSNLEYLAFYVTDARLAIAVVYRPSSYKADTFRKSLLCLVTELEKIPGGNIILGDFNENLLLCSGVRKIMEGRGYTQYVTQTTTESGTLLDHVYAKWKEIISVEVMQTYYGFHEAVCVKL</sequence>
<keyword evidence="1" id="KW-0067">ATP-binding</keyword>
<feature type="region of interest" description="Disordered" evidence="2">
    <location>
        <begin position="924"/>
        <end position="947"/>
    </location>
</feature>
<dbReference type="SUPFAM" id="SSF56219">
    <property type="entry name" value="DNase I-like"/>
    <property type="match status" value="1"/>
</dbReference>